<dbReference type="InterPro" id="IPR014036">
    <property type="entry name" value="DeoR-like_C"/>
</dbReference>
<dbReference type="PRINTS" id="PR00037">
    <property type="entry name" value="HTHLACR"/>
</dbReference>
<dbReference type="Pfam" id="PF00455">
    <property type="entry name" value="DeoRC"/>
    <property type="match status" value="1"/>
</dbReference>
<dbReference type="SUPFAM" id="SSF100950">
    <property type="entry name" value="NagB/RpiA/CoA transferase-like"/>
    <property type="match status" value="1"/>
</dbReference>
<dbReference type="InterPro" id="IPR050313">
    <property type="entry name" value="Carb_Metab_HTH_regulators"/>
</dbReference>
<name>A0A1Y0L1N7_9MOLU</name>
<dbReference type="InterPro" id="IPR036390">
    <property type="entry name" value="WH_DNA-bd_sf"/>
</dbReference>
<dbReference type="OrthoDB" id="9797223at2"/>
<protein>
    <submittedName>
        <fullName evidence="4">DeoR family transcriptional regulator, fructose operon transcriptional repressor</fullName>
    </submittedName>
</protein>
<dbReference type="Pfam" id="PF08220">
    <property type="entry name" value="HTH_DeoR"/>
    <property type="match status" value="1"/>
</dbReference>
<dbReference type="InterPro" id="IPR037171">
    <property type="entry name" value="NagB/RpiA_transferase-like"/>
</dbReference>
<sequence>MLKEERWKNILDYVNKKGYCTNEELSKVLSIPFTTLRRDLTDLSEINKLERVHGGAKSVKEKSILEEILDYKLTTNVAAKQKIAQKAIFCVKENETIFLDAGSNTYFLAQLITPNLNVRVYTNSIINAQVLANNGVKHIYVLPGRLKLSTQAICGVETLNAISNYNFDVAFIGVNAVDNEYNFYTTNDDEAEIKKKAIRCSQLSFGLADKSKMDSKSFIKFSNKKELALISDEE</sequence>
<reference evidence="4 5" key="1">
    <citation type="submission" date="2017-11" db="EMBL/GenBank/DDBJ databases">
        <title>Complete genome sequence of Spiroplasma clarkii CN-5 (DSM 19994).</title>
        <authorList>
            <person name="Tsai Y.-M."/>
            <person name="Chang A."/>
            <person name="Lo W.-S."/>
            <person name="Kuo C.-H."/>
        </authorList>
    </citation>
    <scope>NUCLEOTIDE SEQUENCE [LARGE SCALE GENOMIC DNA]</scope>
    <source>
        <strain evidence="4 5">CN-5</strain>
    </source>
</reference>
<dbReference type="EMBL" id="CP024870">
    <property type="protein sequence ID" value="ATX71041.1"/>
    <property type="molecule type" value="Genomic_DNA"/>
</dbReference>
<dbReference type="AlphaFoldDB" id="A0A1Y0L1N7"/>
<dbReference type="Gene3D" id="3.40.50.1360">
    <property type="match status" value="1"/>
</dbReference>
<dbReference type="PANTHER" id="PTHR30363:SF44">
    <property type="entry name" value="AGA OPERON TRANSCRIPTIONAL REPRESSOR-RELATED"/>
    <property type="match status" value="1"/>
</dbReference>
<dbReference type="RefSeq" id="WP_100254582.1">
    <property type="nucleotide sequence ID" value="NZ_CP015819.1"/>
</dbReference>
<dbReference type="InterPro" id="IPR001034">
    <property type="entry name" value="DeoR_HTH"/>
</dbReference>
<dbReference type="Proteomes" id="UP000231179">
    <property type="component" value="Chromosome"/>
</dbReference>
<keyword evidence="5" id="KW-1185">Reference proteome</keyword>
<gene>
    <name evidence="4" type="primary">fruR</name>
    <name evidence="4" type="ORF">SCLAR_v1c07240</name>
</gene>
<organism evidence="4 5">
    <name type="scientific">Spiroplasma clarkii</name>
    <dbReference type="NCBI Taxonomy" id="2139"/>
    <lineage>
        <taxon>Bacteria</taxon>
        <taxon>Bacillati</taxon>
        <taxon>Mycoplasmatota</taxon>
        <taxon>Mollicutes</taxon>
        <taxon>Entomoplasmatales</taxon>
        <taxon>Spiroplasmataceae</taxon>
        <taxon>Spiroplasma</taxon>
    </lineage>
</organism>
<dbReference type="SMART" id="SM00420">
    <property type="entry name" value="HTH_DEOR"/>
    <property type="match status" value="1"/>
</dbReference>
<dbReference type="SUPFAM" id="SSF46785">
    <property type="entry name" value="Winged helix' DNA-binding domain"/>
    <property type="match status" value="1"/>
</dbReference>
<evidence type="ECO:0000256" key="1">
    <source>
        <dbReference type="ARBA" id="ARBA00023015"/>
    </source>
</evidence>
<dbReference type="KEGG" id="scla:SCLARK_001070"/>
<dbReference type="PROSITE" id="PS51000">
    <property type="entry name" value="HTH_DEOR_2"/>
    <property type="match status" value="1"/>
</dbReference>
<proteinExistence type="predicted"/>
<dbReference type="GO" id="GO:0003700">
    <property type="term" value="F:DNA-binding transcription factor activity"/>
    <property type="evidence" value="ECO:0007669"/>
    <property type="project" value="InterPro"/>
</dbReference>
<feature type="domain" description="HTH deoR-type" evidence="3">
    <location>
        <begin position="3"/>
        <end position="58"/>
    </location>
</feature>
<keyword evidence="2" id="KW-0804">Transcription</keyword>
<evidence type="ECO:0000259" key="3">
    <source>
        <dbReference type="PROSITE" id="PS51000"/>
    </source>
</evidence>
<dbReference type="PANTHER" id="PTHR30363">
    <property type="entry name" value="HTH-TYPE TRANSCRIPTIONAL REGULATOR SRLR-RELATED"/>
    <property type="match status" value="1"/>
</dbReference>
<accession>A0A1Y0L1N7</accession>
<evidence type="ECO:0000256" key="2">
    <source>
        <dbReference type="ARBA" id="ARBA00023163"/>
    </source>
</evidence>
<evidence type="ECO:0000313" key="5">
    <source>
        <dbReference type="Proteomes" id="UP000231179"/>
    </source>
</evidence>
<dbReference type="SMART" id="SM01134">
    <property type="entry name" value="DeoRC"/>
    <property type="match status" value="1"/>
</dbReference>
<evidence type="ECO:0000313" key="4">
    <source>
        <dbReference type="EMBL" id="ATX71041.1"/>
    </source>
</evidence>
<keyword evidence="1" id="KW-0805">Transcription regulation</keyword>